<dbReference type="InterPro" id="IPR036291">
    <property type="entry name" value="NAD(P)-bd_dom_sf"/>
</dbReference>
<protein>
    <submittedName>
        <fullName evidence="4">Oxidoreductase</fullName>
    </submittedName>
</protein>
<dbReference type="InterPro" id="IPR020843">
    <property type="entry name" value="ER"/>
</dbReference>
<evidence type="ECO:0000256" key="1">
    <source>
        <dbReference type="ARBA" id="ARBA00008072"/>
    </source>
</evidence>
<dbReference type="Proteomes" id="UP000567885">
    <property type="component" value="Unassembled WGS sequence"/>
</dbReference>
<evidence type="ECO:0000313" key="4">
    <source>
        <dbReference type="EMBL" id="KAF5662731.1"/>
    </source>
</evidence>
<dbReference type="AlphaFoldDB" id="A0A8H5WJZ3"/>
<dbReference type="EMBL" id="JAAGWQ010000159">
    <property type="protein sequence ID" value="KAF5662731.1"/>
    <property type="molecule type" value="Genomic_DNA"/>
</dbReference>
<evidence type="ECO:0000256" key="2">
    <source>
        <dbReference type="ARBA" id="ARBA00023002"/>
    </source>
</evidence>
<dbReference type="SUPFAM" id="SSF50129">
    <property type="entry name" value="GroES-like"/>
    <property type="match status" value="1"/>
</dbReference>
<keyword evidence="2" id="KW-0560">Oxidoreductase</keyword>
<organism evidence="4 5">
    <name type="scientific">Fusarium heterosporum</name>
    <dbReference type="NCBI Taxonomy" id="42747"/>
    <lineage>
        <taxon>Eukaryota</taxon>
        <taxon>Fungi</taxon>
        <taxon>Dikarya</taxon>
        <taxon>Ascomycota</taxon>
        <taxon>Pezizomycotina</taxon>
        <taxon>Sordariomycetes</taxon>
        <taxon>Hypocreomycetidae</taxon>
        <taxon>Hypocreales</taxon>
        <taxon>Nectriaceae</taxon>
        <taxon>Fusarium</taxon>
        <taxon>Fusarium heterosporum species complex</taxon>
    </lineage>
</organism>
<dbReference type="Gene3D" id="3.90.180.10">
    <property type="entry name" value="Medium-chain alcohol dehydrogenases, catalytic domain"/>
    <property type="match status" value="1"/>
</dbReference>
<sequence>MTTQTGIIVEGIDKPYRIVDTIRRSTPGPNQVLVKCLAVGLSPVEAMQQHTGILISEWPAIIGSDCAGVVVETGANVTKLSVGDHVCGVAPLGQNKFAPFQETFLAQEDIFIKLSPRISVQDGCTIGSGLITAALCLFSGADLKLPEKTTETQTKDEWIVILGGSGSVGQYAVQISKLCGYKVLACSSPSKQAAATRNGASATFNSRGSVDEQVADIQKITNGNFGRIMDASSHGFEVMVNALQNSSTATEKYLTTVDDWSEVSTPAPIKEYRASLGHLYRLDEPIGTRVTADIVKYIPILEKHLAAGTLKPLQYQGVDGVGWDKVIQGIQELEAGKAEKKIVVRTQEE</sequence>
<dbReference type="CDD" id="cd08249">
    <property type="entry name" value="enoyl_reductase_like"/>
    <property type="match status" value="1"/>
</dbReference>
<dbReference type="InterPro" id="IPR047122">
    <property type="entry name" value="Trans-enoyl_RdTase-like"/>
</dbReference>
<evidence type="ECO:0000313" key="5">
    <source>
        <dbReference type="Proteomes" id="UP000567885"/>
    </source>
</evidence>
<dbReference type="SUPFAM" id="SSF51735">
    <property type="entry name" value="NAD(P)-binding Rossmann-fold domains"/>
    <property type="match status" value="1"/>
</dbReference>
<dbReference type="SMART" id="SM00829">
    <property type="entry name" value="PKS_ER"/>
    <property type="match status" value="1"/>
</dbReference>
<dbReference type="GO" id="GO:0016651">
    <property type="term" value="F:oxidoreductase activity, acting on NAD(P)H"/>
    <property type="evidence" value="ECO:0007669"/>
    <property type="project" value="InterPro"/>
</dbReference>
<dbReference type="PANTHER" id="PTHR45348">
    <property type="entry name" value="HYPOTHETICAL OXIDOREDUCTASE (EUROFUNG)"/>
    <property type="match status" value="1"/>
</dbReference>
<dbReference type="Gene3D" id="3.40.50.720">
    <property type="entry name" value="NAD(P)-binding Rossmann-like Domain"/>
    <property type="match status" value="1"/>
</dbReference>
<comment type="similarity">
    <text evidence="1">Belongs to the zinc-containing alcohol dehydrogenase family.</text>
</comment>
<dbReference type="InterPro" id="IPR013154">
    <property type="entry name" value="ADH-like_N"/>
</dbReference>
<dbReference type="InterPro" id="IPR011032">
    <property type="entry name" value="GroES-like_sf"/>
</dbReference>
<dbReference type="Pfam" id="PF08240">
    <property type="entry name" value="ADH_N"/>
    <property type="match status" value="1"/>
</dbReference>
<reference evidence="4 5" key="1">
    <citation type="submission" date="2020-05" db="EMBL/GenBank/DDBJ databases">
        <title>Identification and distribution of gene clusters putatively required for synthesis of sphingolipid metabolism inhibitors in phylogenetically diverse species of the filamentous fungus Fusarium.</title>
        <authorList>
            <person name="Kim H.-S."/>
            <person name="Busman M."/>
            <person name="Brown D.W."/>
            <person name="Divon H."/>
            <person name="Uhlig S."/>
            <person name="Proctor R.H."/>
        </authorList>
    </citation>
    <scope>NUCLEOTIDE SEQUENCE [LARGE SCALE GENOMIC DNA]</scope>
    <source>
        <strain evidence="4 5">NRRL 20693</strain>
    </source>
</reference>
<gene>
    <name evidence="4" type="ORF">FHETE_7837</name>
</gene>
<dbReference type="PANTHER" id="PTHR45348:SF2">
    <property type="entry name" value="ZINC-TYPE ALCOHOL DEHYDROGENASE-LIKE PROTEIN C2E1P3.01"/>
    <property type="match status" value="1"/>
</dbReference>
<feature type="domain" description="Enoyl reductase (ER)" evidence="3">
    <location>
        <begin position="11"/>
        <end position="344"/>
    </location>
</feature>
<proteinExistence type="inferred from homology"/>
<comment type="caution">
    <text evidence="4">The sequence shown here is derived from an EMBL/GenBank/DDBJ whole genome shotgun (WGS) entry which is preliminary data.</text>
</comment>
<accession>A0A8H5WJZ3</accession>
<evidence type="ECO:0000259" key="3">
    <source>
        <dbReference type="SMART" id="SM00829"/>
    </source>
</evidence>
<keyword evidence="5" id="KW-1185">Reference proteome</keyword>
<dbReference type="OrthoDB" id="10257049at2759"/>
<name>A0A8H5WJZ3_FUSHE</name>